<organism evidence="2 3">
    <name type="scientific">Propioniciclava soli</name>
    <dbReference type="NCBI Taxonomy" id="2775081"/>
    <lineage>
        <taxon>Bacteria</taxon>
        <taxon>Bacillati</taxon>
        <taxon>Actinomycetota</taxon>
        <taxon>Actinomycetes</taxon>
        <taxon>Propionibacteriales</taxon>
        <taxon>Propionibacteriaceae</taxon>
        <taxon>Propioniciclava</taxon>
    </lineage>
</organism>
<keyword evidence="1" id="KW-0812">Transmembrane</keyword>
<feature type="transmembrane region" description="Helical" evidence="1">
    <location>
        <begin position="423"/>
        <end position="446"/>
    </location>
</feature>
<feature type="transmembrane region" description="Helical" evidence="1">
    <location>
        <begin position="313"/>
        <end position="332"/>
    </location>
</feature>
<name>A0ABZ3CBD5_9ACTN</name>
<feature type="transmembrane region" description="Helical" evidence="1">
    <location>
        <begin position="35"/>
        <end position="53"/>
    </location>
</feature>
<feature type="transmembrane region" description="Helical" evidence="1">
    <location>
        <begin position="285"/>
        <end position="306"/>
    </location>
</feature>
<dbReference type="InterPro" id="IPR039672">
    <property type="entry name" value="MFS_2"/>
</dbReference>
<gene>
    <name evidence="2" type="ORF">PCC79_02410</name>
</gene>
<dbReference type="NCBIfam" id="TIGR00792">
    <property type="entry name" value="gph"/>
    <property type="match status" value="1"/>
</dbReference>
<dbReference type="PANTHER" id="PTHR11328">
    <property type="entry name" value="MAJOR FACILITATOR SUPERFAMILY DOMAIN-CONTAINING PROTEIN"/>
    <property type="match status" value="1"/>
</dbReference>
<proteinExistence type="predicted"/>
<accession>A0ABZ3CBD5</accession>
<evidence type="ECO:0000313" key="3">
    <source>
        <dbReference type="Proteomes" id="UP001434337"/>
    </source>
</evidence>
<dbReference type="PANTHER" id="PTHR11328:SF24">
    <property type="entry name" value="MAJOR FACILITATOR SUPERFAMILY (MFS) PROFILE DOMAIN-CONTAINING PROTEIN"/>
    <property type="match status" value="1"/>
</dbReference>
<feature type="transmembrane region" description="Helical" evidence="1">
    <location>
        <begin position="124"/>
        <end position="144"/>
    </location>
</feature>
<dbReference type="Pfam" id="PF13347">
    <property type="entry name" value="MFS_2"/>
    <property type="match status" value="1"/>
</dbReference>
<feature type="transmembrane region" description="Helical" evidence="1">
    <location>
        <begin position="197"/>
        <end position="219"/>
    </location>
</feature>
<dbReference type="Proteomes" id="UP001434337">
    <property type="component" value="Chromosome"/>
</dbReference>
<keyword evidence="1" id="KW-0472">Membrane</keyword>
<feature type="transmembrane region" description="Helical" evidence="1">
    <location>
        <begin position="239"/>
        <end position="265"/>
    </location>
</feature>
<feature type="transmembrane region" description="Helical" evidence="1">
    <location>
        <begin position="393"/>
        <end position="411"/>
    </location>
</feature>
<feature type="transmembrane region" description="Helical" evidence="1">
    <location>
        <begin position="165"/>
        <end position="185"/>
    </location>
</feature>
<dbReference type="InterPro" id="IPR036259">
    <property type="entry name" value="MFS_trans_sf"/>
</dbReference>
<keyword evidence="3" id="KW-1185">Reference proteome</keyword>
<keyword evidence="1" id="KW-1133">Transmembrane helix</keyword>
<dbReference type="CDD" id="cd17332">
    <property type="entry name" value="MFS_MelB_like"/>
    <property type="match status" value="1"/>
</dbReference>
<feature type="transmembrane region" description="Helical" evidence="1">
    <location>
        <begin position="338"/>
        <end position="365"/>
    </location>
</feature>
<protein>
    <submittedName>
        <fullName evidence="2">Glycoside-pentoside-hexuronide (GPH):cation symporter</fullName>
    </submittedName>
</protein>
<dbReference type="Gene3D" id="1.20.1250.20">
    <property type="entry name" value="MFS general substrate transporter like domains"/>
    <property type="match status" value="2"/>
</dbReference>
<reference evidence="2 3" key="1">
    <citation type="journal article" date="2023" name="Environ Microbiome">
        <title>A coral-associated actinobacterium mitigates coral bleaching under heat stress.</title>
        <authorList>
            <person name="Li J."/>
            <person name="Zou Y."/>
            <person name="Li Q."/>
            <person name="Zhang J."/>
            <person name="Bourne D.G."/>
            <person name="Lyu Y."/>
            <person name="Liu C."/>
            <person name="Zhang S."/>
        </authorList>
    </citation>
    <scope>NUCLEOTIDE SEQUENCE [LARGE SCALE GENOMIC DNA]</scope>
    <source>
        <strain evidence="2 3">SCSIO 13291</strain>
    </source>
</reference>
<sequence length="477" mass="52328">MTETGSTVAPERRHVRPFGMRDKVGYMFGDFGNDMTFMIQAFFMLVYFTRVVGIDPLHIGALVAGVRVLDAFTDVGMGRLVDTMRPARDGKFKPWIRRIAIPVALSSALLFQPFIADWAYGAKLAWMIGFYILWGSVFYTAINIPYGSMASVISDRAEHRAELSVWRSTGAQLAFLLVSTAMPLVVFDGPNVLADRFGLAAILMAVMAVVFYALLYFNVEERVVVPPKPAGERMGFFKLMGSLFTNRALLAIVVAALLLLLGNLFNGQVASFLYLDYFGQGQLQSIASLAATLPAFVLVVVTAPLVRRFGKTEMGIVGVALYVGGMLANYFLRPAFPVFVVLFAIASFGLAVFNFLIWAFIVDVIDYQEVRSGQRDDGTVYALYSWARKMGQAASSLLGGIGLTAIGYQATAAQQTPETIEGIWMLFNLVPALFLLGTLLVLIFWYPLRKNVVRENEAILAERRAAVPGTVAADAAE</sequence>
<feature type="transmembrane region" description="Helical" evidence="1">
    <location>
        <begin position="95"/>
        <end position="112"/>
    </location>
</feature>
<dbReference type="InterPro" id="IPR001927">
    <property type="entry name" value="Na/Gal_symport"/>
</dbReference>
<evidence type="ECO:0000256" key="1">
    <source>
        <dbReference type="SAM" id="Phobius"/>
    </source>
</evidence>
<dbReference type="EMBL" id="CP115965">
    <property type="protein sequence ID" value="WZW99080.1"/>
    <property type="molecule type" value="Genomic_DNA"/>
</dbReference>
<dbReference type="SUPFAM" id="SSF103473">
    <property type="entry name" value="MFS general substrate transporter"/>
    <property type="match status" value="1"/>
</dbReference>
<dbReference type="RefSeq" id="WP_232549155.1">
    <property type="nucleotide sequence ID" value="NZ_CP115965.1"/>
</dbReference>
<evidence type="ECO:0000313" key="2">
    <source>
        <dbReference type="EMBL" id="WZW99080.1"/>
    </source>
</evidence>